<organism evidence="2 3">
    <name type="scientific">Phytophthora cactorum</name>
    <dbReference type="NCBI Taxonomy" id="29920"/>
    <lineage>
        <taxon>Eukaryota</taxon>
        <taxon>Sar</taxon>
        <taxon>Stramenopiles</taxon>
        <taxon>Oomycota</taxon>
        <taxon>Peronosporomycetes</taxon>
        <taxon>Peronosporales</taxon>
        <taxon>Peronosporaceae</taxon>
        <taxon>Phytophthora</taxon>
    </lineage>
</organism>
<gene>
    <name evidence="2" type="ORF">PC110_g19678</name>
    <name evidence="1" type="ORF">PC117_g19936</name>
</gene>
<evidence type="ECO:0000313" key="3">
    <source>
        <dbReference type="Proteomes" id="UP000251314"/>
    </source>
</evidence>
<proteinExistence type="predicted"/>
<evidence type="ECO:0000313" key="1">
    <source>
        <dbReference type="EMBL" id="KAG2908459.1"/>
    </source>
</evidence>
<comment type="caution">
    <text evidence="2">The sequence shown here is derived from an EMBL/GenBank/DDBJ whole genome shotgun (WGS) entry which is preliminary data.</text>
</comment>
<protein>
    <submittedName>
        <fullName evidence="2">Uncharacterized protein</fullName>
    </submittedName>
</protein>
<evidence type="ECO:0000313" key="2">
    <source>
        <dbReference type="EMBL" id="RAW23892.1"/>
    </source>
</evidence>
<dbReference type="VEuPathDB" id="FungiDB:PC110_g19678"/>
<reference evidence="1" key="2">
    <citation type="submission" date="2018-10" db="EMBL/GenBank/DDBJ databases">
        <title>Effector identification in a new, highly contiguous assembly of the strawberry crown rot pathogen Phytophthora cactorum.</title>
        <authorList>
            <person name="Armitage A.D."/>
            <person name="Nellist C.F."/>
            <person name="Bates H."/>
            <person name="Vickerstaff R.J."/>
            <person name="Harrison R.J."/>
        </authorList>
    </citation>
    <scope>NUCLEOTIDE SEQUENCE</scope>
    <source>
        <strain evidence="1">4040</strain>
    </source>
</reference>
<dbReference type="AlphaFoldDB" id="A0A329RKN3"/>
<dbReference type="EMBL" id="MJFZ01000971">
    <property type="protein sequence ID" value="RAW23892.1"/>
    <property type="molecule type" value="Genomic_DNA"/>
</dbReference>
<dbReference type="Proteomes" id="UP000736787">
    <property type="component" value="Unassembled WGS sequence"/>
</dbReference>
<dbReference type="Proteomes" id="UP000251314">
    <property type="component" value="Unassembled WGS sequence"/>
</dbReference>
<name>A0A329RKN3_9STRA</name>
<sequence>MTTDAHSMDRVACGGMSHSAPYCNKRCMFCKQVHDAGLCELFRNFQALAKCVRTKGAKEKLSPEINPVRLRALFKLGRPPTTTGLVPIGLHS</sequence>
<accession>A0A329RKN3</accession>
<reference evidence="2 3" key="1">
    <citation type="submission" date="2018-01" db="EMBL/GenBank/DDBJ databases">
        <title>Draft genome of the strawberry crown rot pathogen Phytophthora cactorum.</title>
        <authorList>
            <person name="Armitage A.D."/>
            <person name="Lysoe E."/>
            <person name="Nellist C.F."/>
            <person name="Harrison R.J."/>
            <person name="Brurberg M.B."/>
        </authorList>
    </citation>
    <scope>NUCLEOTIDE SEQUENCE [LARGE SCALE GENOMIC DNA]</scope>
    <source>
        <strain evidence="2 3">10300</strain>
    </source>
</reference>
<dbReference type="EMBL" id="RCMK01000897">
    <property type="protein sequence ID" value="KAG2908459.1"/>
    <property type="molecule type" value="Genomic_DNA"/>
</dbReference>
<dbReference type="OrthoDB" id="128653at2759"/>
<keyword evidence="3" id="KW-1185">Reference proteome</keyword>